<organism evidence="1 2">
    <name type="scientific">Serendipita vermifera MAFF 305830</name>
    <dbReference type="NCBI Taxonomy" id="933852"/>
    <lineage>
        <taxon>Eukaryota</taxon>
        <taxon>Fungi</taxon>
        <taxon>Dikarya</taxon>
        <taxon>Basidiomycota</taxon>
        <taxon>Agaricomycotina</taxon>
        <taxon>Agaricomycetes</taxon>
        <taxon>Sebacinales</taxon>
        <taxon>Serendipitaceae</taxon>
        <taxon>Serendipita</taxon>
    </lineage>
</organism>
<name>A0A0C3AYE3_SERVB</name>
<reference evidence="2" key="2">
    <citation type="submission" date="2015-01" db="EMBL/GenBank/DDBJ databases">
        <title>Evolutionary Origins and Diversification of the Mycorrhizal Mutualists.</title>
        <authorList>
            <consortium name="DOE Joint Genome Institute"/>
            <consortium name="Mycorrhizal Genomics Consortium"/>
            <person name="Kohler A."/>
            <person name="Kuo A."/>
            <person name="Nagy L.G."/>
            <person name="Floudas D."/>
            <person name="Copeland A."/>
            <person name="Barry K.W."/>
            <person name="Cichocki N."/>
            <person name="Veneault-Fourrey C."/>
            <person name="LaButti K."/>
            <person name="Lindquist E.A."/>
            <person name="Lipzen A."/>
            <person name="Lundell T."/>
            <person name="Morin E."/>
            <person name="Murat C."/>
            <person name="Riley R."/>
            <person name="Ohm R."/>
            <person name="Sun H."/>
            <person name="Tunlid A."/>
            <person name="Henrissat B."/>
            <person name="Grigoriev I.V."/>
            <person name="Hibbett D.S."/>
            <person name="Martin F."/>
        </authorList>
    </citation>
    <scope>NUCLEOTIDE SEQUENCE [LARGE SCALE GENOMIC DNA]</scope>
    <source>
        <strain evidence="2">MAFF 305830</strain>
    </source>
</reference>
<reference evidence="1 2" key="1">
    <citation type="submission" date="2014-04" db="EMBL/GenBank/DDBJ databases">
        <authorList>
            <consortium name="DOE Joint Genome Institute"/>
            <person name="Kuo A."/>
            <person name="Zuccaro A."/>
            <person name="Kohler A."/>
            <person name="Nagy L.G."/>
            <person name="Floudas D."/>
            <person name="Copeland A."/>
            <person name="Barry K.W."/>
            <person name="Cichocki N."/>
            <person name="Veneault-Fourrey C."/>
            <person name="LaButti K."/>
            <person name="Lindquist E.A."/>
            <person name="Lipzen A."/>
            <person name="Lundell T."/>
            <person name="Morin E."/>
            <person name="Murat C."/>
            <person name="Sun H."/>
            <person name="Tunlid A."/>
            <person name="Henrissat B."/>
            <person name="Grigoriev I.V."/>
            <person name="Hibbett D.S."/>
            <person name="Martin F."/>
            <person name="Nordberg H.P."/>
            <person name="Cantor M.N."/>
            <person name="Hua S.X."/>
        </authorList>
    </citation>
    <scope>NUCLEOTIDE SEQUENCE [LARGE SCALE GENOMIC DNA]</scope>
    <source>
        <strain evidence="1 2">MAFF 305830</strain>
    </source>
</reference>
<dbReference type="HOGENOM" id="CLU_031654_0_0_1"/>
<dbReference type="AlphaFoldDB" id="A0A0C3AYE3"/>
<gene>
    <name evidence="1" type="ORF">M408DRAFT_26601</name>
</gene>
<evidence type="ECO:0008006" key="3">
    <source>
        <dbReference type="Google" id="ProtNLM"/>
    </source>
</evidence>
<evidence type="ECO:0000313" key="2">
    <source>
        <dbReference type="Proteomes" id="UP000054097"/>
    </source>
</evidence>
<protein>
    <recommendedName>
        <fullName evidence="3">F-box domain-containing protein</fullName>
    </recommendedName>
</protein>
<dbReference type="SUPFAM" id="SSF52058">
    <property type="entry name" value="L domain-like"/>
    <property type="match status" value="1"/>
</dbReference>
<dbReference type="OrthoDB" id="3365698at2759"/>
<proteinExistence type="predicted"/>
<accession>A0A0C3AYE3</accession>
<dbReference type="Proteomes" id="UP000054097">
    <property type="component" value="Unassembled WGS sequence"/>
</dbReference>
<keyword evidence="2" id="KW-1185">Reference proteome</keyword>
<sequence length="559" mass="63618">MSSNNSKWLQFSVYDDDATGSSAVLASTPSKPLVRQACASTAETAAELAHSHSQYKEDEFSFQKQEEKIQTTEAKLLLPTAAITPSNHMPAELLSAIFMIHVWENRESPWILVHVSRAWRAVAFTTKNLWASICLTSPNWAEERPKCRNASGKEYCVKKEQLDRALQRARGALIDLRIYNRCDRLYGRPLKGGDMELAGSNHQPEKARVSALDVWDEWTWDCWPLDRFTFRDLVSLHITHDFPEVIDKVVAEAQNLRQLHISELCILKLGTCAGWRTLEDIIIYGRFKDLTIVLPALPYATRLKTLWLSGDGFMLEWPYEYERISLPSLTRLTLTSFPELWPIDCPNLTHLKLKVTGIERAEPHSIHLPHLVELDIETCCCKGILSAFNVPSLYKLQARVRCFDKHSDDLFLGAWPLSTSTGSSPVVGNMEPRVLKLGQFDLSQGLLASTLMERPLLEEITILYVEITHTFFDAFLPTIWCKDEAGKAGEHGSRLSCPRLKRVLIKQPYPPLDPQEQVRLEESVRQWLRGRVKAGVPIERLAIRYGLSKEGWKEFVKGV</sequence>
<dbReference type="Gene3D" id="3.80.10.10">
    <property type="entry name" value="Ribonuclease Inhibitor"/>
    <property type="match status" value="1"/>
</dbReference>
<evidence type="ECO:0000313" key="1">
    <source>
        <dbReference type="EMBL" id="KIM25014.1"/>
    </source>
</evidence>
<dbReference type="EMBL" id="KN824318">
    <property type="protein sequence ID" value="KIM25014.1"/>
    <property type="molecule type" value="Genomic_DNA"/>
</dbReference>
<dbReference type="InterPro" id="IPR032675">
    <property type="entry name" value="LRR_dom_sf"/>
</dbReference>